<feature type="domain" description="HAT C-terminal dimerisation" evidence="1">
    <location>
        <begin position="14"/>
        <end position="78"/>
    </location>
</feature>
<evidence type="ECO:0000259" key="1">
    <source>
        <dbReference type="Pfam" id="PF05699"/>
    </source>
</evidence>
<dbReference type="InterPro" id="IPR008906">
    <property type="entry name" value="HATC_C_dom"/>
</dbReference>
<dbReference type="GO" id="GO:0046983">
    <property type="term" value="F:protein dimerization activity"/>
    <property type="evidence" value="ECO:0007669"/>
    <property type="project" value="InterPro"/>
</dbReference>
<dbReference type="Pfam" id="PF05699">
    <property type="entry name" value="Dimer_Tnp_hAT"/>
    <property type="match status" value="1"/>
</dbReference>
<proteinExistence type="predicted"/>
<evidence type="ECO:0000313" key="2">
    <source>
        <dbReference type="EMBL" id="OWM82977.1"/>
    </source>
</evidence>
<accession>A0A218XDF3</accession>
<name>A0A218XDF3_PUNGR</name>
<organism evidence="2 3">
    <name type="scientific">Punica granatum</name>
    <name type="common">Pomegranate</name>
    <dbReference type="NCBI Taxonomy" id="22663"/>
    <lineage>
        <taxon>Eukaryota</taxon>
        <taxon>Viridiplantae</taxon>
        <taxon>Streptophyta</taxon>
        <taxon>Embryophyta</taxon>
        <taxon>Tracheophyta</taxon>
        <taxon>Spermatophyta</taxon>
        <taxon>Magnoliopsida</taxon>
        <taxon>eudicotyledons</taxon>
        <taxon>Gunneridae</taxon>
        <taxon>Pentapetalae</taxon>
        <taxon>rosids</taxon>
        <taxon>malvids</taxon>
        <taxon>Myrtales</taxon>
        <taxon>Lythraceae</taxon>
        <taxon>Punica</taxon>
    </lineage>
</organism>
<reference evidence="3" key="1">
    <citation type="journal article" date="2017" name="Plant J.">
        <title>The pomegranate (Punica granatum L.) genome and the genomics of punicalagin biosynthesis.</title>
        <authorList>
            <person name="Qin G."/>
            <person name="Xu C."/>
            <person name="Ming R."/>
            <person name="Tang H."/>
            <person name="Guyot R."/>
            <person name="Kramer E.M."/>
            <person name="Hu Y."/>
            <person name="Yi X."/>
            <person name="Qi Y."/>
            <person name="Xu X."/>
            <person name="Gao Z."/>
            <person name="Pan H."/>
            <person name="Jian J."/>
            <person name="Tian Y."/>
            <person name="Yue Z."/>
            <person name="Xu Y."/>
        </authorList>
    </citation>
    <scope>NUCLEOTIDE SEQUENCE [LARGE SCALE GENOMIC DNA]</scope>
    <source>
        <strain evidence="3">cv. Dabenzi</strain>
    </source>
</reference>
<gene>
    <name evidence="2" type="ORF">CDL15_Pgr005377</name>
</gene>
<dbReference type="AlphaFoldDB" id="A0A218XDF3"/>
<dbReference type="EMBL" id="MTKT01001941">
    <property type="protein sequence ID" value="OWM82977.1"/>
    <property type="molecule type" value="Genomic_DNA"/>
</dbReference>
<comment type="caution">
    <text evidence="2">The sequence shown here is derived from an EMBL/GenBank/DDBJ whole genome shotgun (WGS) entry which is preliminary data.</text>
</comment>
<evidence type="ECO:0000313" key="3">
    <source>
        <dbReference type="Proteomes" id="UP000197138"/>
    </source>
</evidence>
<dbReference type="Proteomes" id="UP000197138">
    <property type="component" value="Unassembled WGS sequence"/>
</dbReference>
<sequence length="110" mass="12468">MPMTCKRSIRLEFESHLDDRRINFNLEMDILTYWSGNGGFYRHGKVAKGAGDILSIPLLTLAPESSFCVSKKLMNPQGTSPCWRLEVICRRVTNISPMRMITTIVFGGDK</sequence>
<protein>
    <recommendedName>
        <fullName evidence="1">HAT C-terminal dimerisation domain-containing protein</fullName>
    </recommendedName>
</protein>